<organism evidence="2 5">
    <name type="scientific">Schizophyllum amplum</name>
    <dbReference type="NCBI Taxonomy" id="97359"/>
    <lineage>
        <taxon>Eukaryota</taxon>
        <taxon>Fungi</taxon>
        <taxon>Dikarya</taxon>
        <taxon>Basidiomycota</taxon>
        <taxon>Agaricomycotina</taxon>
        <taxon>Agaricomycetes</taxon>
        <taxon>Agaricomycetidae</taxon>
        <taxon>Agaricales</taxon>
        <taxon>Schizophyllaceae</taxon>
        <taxon>Schizophyllum</taxon>
    </lineage>
</organism>
<evidence type="ECO:0000256" key="1">
    <source>
        <dbReference type="SAM" id="Coils"/>
    </source>
</evidence>
<name>A0A550BSJ3_9AGAR</name>
<dbReference type="Proteomes" id="UP000320762">
    <property type="component" value="Unassembled WGS sequence"/>
</dbReference>
<evidence type="ECO:0000313" key="4">
    <source>
        <dbReference type="EMBL" id="TRM57358.1"/>
    </source>
</evidence>
<dbReference type="EMBL" id="VDMD01000082">
    <property type="protein sequence ID" value="TRM56039.1"/>
    <property type="molecule type" value="Genomic_DNA"/>
</dbReference>
<gene>
    <name evidence="4" type="ORF">BD626DRAFT_574670</name>
    <name evidence="3" type="ORF">BD626DRAFT_576205</name>
    <name evidence="2" type="ORF">BD626DRAFT_577378</name>
</gene>
<proteinExistence type="predicted"/>
<evidence type="ECO:0000313" key="2">
    <source>
        <dbReference type="EMBL" id="TRM55512.1"/>
    </source>
</evidence>
<keyword evidence="1" id="KW-0175">Coiled coil</keyword>
<dbReference type="EMBL" id="VDMD01000049">
    <property type="protein sequence ID" value="TRM57358.1"/>
    <property type="molecule type" value="Genomic_DNA"/>
</dbReference>
<sequence length="83" mass="9534">MCIPCAKPDCPLAKSYPLDRPFMEQVKQLLELEEYAQDTEEELKIAKSRLAHVRKAVISWSIAEARGKTIAEWNADWIETEEA</sequence>
<protein>
    <submittedName>
        <fullName evidence="2">Uncharacterized protein</fullName>
    </submittedName>
</protein>
<evidence type="ECO:0000313" key="5">
    <source>
        <dbReference type="Proteomes" id="UP000320762"/>
    </source>
</evidence>
<feature type="coiled-coil region" evidence="1">
    <location>
        <begin position="29"/>
        <end position="56"/>
    </location>
</feature>
<accession>A0A550BSJ3</accession>
<keyword evidence="5" id="KW-1185">Reference proteome</keyword>
<dbReference type="EMBL" id="VDMD01000125">
    <property type="protein sequence ID" value="TRM55512.1"/>
    <property type="molecule type" value="Genomic_DNA"/>
</dbReference>
<reference evidence="2" key="2">
    <citation type="submission" date="2019-06" db="EMBL/GenBank/DDBJ databases">
        <authorList>
            <consortium name="DOE Joint Genome Institute"/>
            <person name="Ahrendt S.R."/>
            <person name="Cantor M.N."/>
            <person name="Hua S.X."/>
        </authorList>
    </citation>
    <scope>NUCLEOTIDE SEQUENCE</scope>
    <source>
        <strain evidence="2">NL-1724</strain>
    </source>
</reference>
<reference evidence="2 5" key="1">
    <citation type="journal article" date="2019" name="New Phytol.">
        <title>Comparative genomics reveals unique wood-decay strategies and fruiting body development in the Schizophyllaceae.</title>
        <authorList>
            <person name="Almasi E."/>
            <person name="Sahu N."/>
            <person name="Krizsan K."/>
            <person name="Balint B."/>
            <person name="Kovacs G.M."/>
            <person name="Kiss B."/>
            <person name="Cseklye J."/>
            <person name="Drula E."/>
            <person name="Henrissat B."/>
            <person name="Nagy I."/>
            <person name="Chovatia M."/>
            <person name="Adam C."/>
            <person name="LaButti K."/>
            <person name="Lipzen A."/>
            <person name="Riley R."/>
            <person name="Grigoriev I.V."/>
            <person name="Nagy L.G."/>
        </authorList>
    </citation>
    <scope>NUCLEOTIDE SEQUENCE [LARGE SCALE GENOMIC DNA]</scope>
    <source>
        <strain evidence="2 5">NL-1724</strain>
    </source>
</reference>
<dbReference type="AlphaFoldDB" id="A0A550BSJ3"/>
<evidence type="ECO:0000313" key="3">
    <source>
        <dbReference type="EMBL" id="TRM56039.1"/>
    </source>
</evidence>
<comment type="caution">
    <text evidence="2">The sequence shown here is derived from an EMBL/GenBank/DDBJ whole genome shotgun (WGS) entry which is preliminary data.</text>
</comment>